<feature type="compositionally biased region" description="Polar residues" evidence="1">
    <location>
        <begin position="91"/>
        <end position="109"/>
    </location>
</feature>
<accession>A0A2T2ZWZ6</accession>
<feature type="compositionally biased region" description="Pro residues" evidence="1">
    <location>
        <begin position="159"/>
        <end position="168"/>
    </location>
</feature>
<proteinExistence type="predicted"/>
<feature type="compositionally biased region" description="Low complexity" evidence="1">
    <location>
        <begin position="126"/>
        <end position="138"/>
    </location>
</feature>
<keyword evidence="3" id="KW-1185">Reference proteome</keyword>
<organism evidence="2 3">
    <name type="scientific">Coniella lustricola</name>
    <dbReference type="NCBI Taxonomy" id="2025994"/>
    <lineage>
        <taxon>Eukaryota</taxon>
        <taxon>Fungi</taxon>
        <taxon>Dikarya</taxon>
        <taxon>Ascomycota</taxon>
        <taxon>Pezizomycotina</taxon>
        <taxon>Sordariomycetes</taxon>
        <taxon>Sordariomycetidae</taxon>
        <taxon>Diaporthales</taxon>
        <taxon>Schizoparmaceae</taxon>
        <taxon>Coniella</taxon>
    </lineage>
</organism>
<dbReference type="AlphaFoldDB" id="A0A2T2ZWZ6"/>
<sequence>MMLRWVRQAGQARPVQSIRRDFWREGAFLCKSAARCSLSQRKGNLCPKGTSVPRGPVPWPPVDRPQRAQAIRSITTRTHCQFGAADVHIKNGSSHGTAARTSHSQTGPQARSPAHQPAYQLTRTRQPVASQPPAAPASIDPRRYHPSVQRPTFASDTPSPAPSQSPPA</sequence>
<evidence type="ECO:0000256" key="1">
    <source>
        <dbReference type="SAM" id="MobiDB-lite"/>
    </source>
</evidence>
<dbReference type="Proteomes" id="UP000241462">
    <property type="component" value="Unassembled WGS sequence"/>
</dbReference>
<dbReference type="InParanoid" id="A0A2T2ZWZ6"/>
<evidence type="ECO:0000313" key="2">
    <source>
        <dbReference type="EMBL" id="PSR78733.1"/>
    </source>
</evidence>
<reference evidence="2 3" key="1">
    <citation type="journal article" date="2018" name="Mycol. Prog.">
        <title>Coniella lustricola, a new species from submerged detritus.</title>
        <authorList>
            <person name="Raudabaugh D.B."/>
            <person name="Iturriaga T."/>
            <person name="Carver A."/>
            <person name="Mondo S."/>
            <person name="Pangilinan J."/>
            <person name="Lipzen A."/>
            <person name="He G."/>
            <person name="Amirebrahimi M."/>
            <person name="Grigoriev I.V."/>
            <person name="Miller A.N."/>
        </authorList>
    </citation>
    <scope>NUCLEOTIDE SEQUENCE [LARGE SCALE GENOMIC DNA]</scope>
    <source>
        <strain evidence="2 3">B22-T-1</strain>
    </source>
</reference>
<dbReference type="EMBL" id="KZ678595">
    <property type="protein sequence ID" value="PSR78733.1"/>
    <property type="molecule type" value="Genomic_DNA"/>
</dbReference>
<name>A0A2T2ZWZ6_9PEZI</name>
<gene>
    <name evidence="2" type="ORF">BD289DRAFT_115996</name>
</gene>
<protein>
    <submittedName>
        <fullName evidence="2">Uncharacterized protein</fullName>
    </submittedName>
</protein>
<evidence type="ECO:0000313" key="3">
    <source>
        <dbReference type="Proteomes" id="UP000241462"/>
    </source>
</evidence>
<feature type="region of interest" description="Disordered" evidence="1">
    <location>
        <begin position="89"/>
        <end position="168"/>
    </location>
</feature>